<dbReference type="Proteomes" id="UP001457282">
    <property type="component" value="Unassembled WGS sequence"/>
</dbReference>
<dbReference type="InterPro" id="IPR004963">
    <property type="entry name" value="PAE/NOTUM"/>
</dbReference>
<proteinExistence type="inferred from homology"/>
<reference evidence="7 8" key="1">
    <citation type="journal article" date="2023" name="G3 (Bethesda)">
        <title>A chromosome-length genome assembly and annotation of blackberry (Rubus argutus, cv. 'Hillquist').</title>
        <authorList>
            <person name="Bruna T."/>
            <person name="Aryal R."/>
            <person name="Dudchenko O."/>
            <person name="Sargent D.J."/>
            <person name="Mead D."/>
            <person name="Buti M."/>
            <person name="Cavallini A."/>
            <person name="Hytonen T."/>
            <person name="Andres J."/>
            <person name="Pham M."/>
            <person name="Weisz D."/>
            <person name="Mascagni F."/>
            <person name="Usai G."/>
            <person name="Natali L."/>
            <person name="Bassil N."/>
            <person name="Fernandez G.E."/>
            <person name="Lomsadze A."/>
            <person name="Armour M."/>
            <person name="Olukolu B."/>
            <person name="Poorten T."/>
            <person name="Britton C."/>
            <person name="Davik J."/>
            <person name="Ashrafi H."/>
            <person name="Aiden E.L."/>
            <person name="Borodovsky M."/>
            <person name="Worthington M."/>
        </authorList>
    </citation>
    <scope>NUCLEOTIDE SEQUENCE [LARGE SCALE GENOMIC DNA]</scope>
    <source>
        <strain evidence="7">PI 553951</strain>
    </source>
</reference>
<keyword evidence="5 6" id="KW-0961">Cell wall biogenesis/degradation</keyword>
<name>A0AAW1W734_RUBAR</name>
<evidence type="ECO:0000256" key="6">
    <source>
        <dbReference type="RuleBase" id="RU363114"/>
    </source>
</evidence>
<sequence>MASFRMRNLLWWRKWARKDWAIATVAFTVAVFLLALISNSRRDEPDTNPFHPITSADLVDLTLLRDAERRGALCLDGSAPGYHFRKGFGSGVNNWLLHIEGGGWCNTIQSCSLRKMTQLGSSKYMDRQVPFSGILSSQPSQNPDFFNWNKVKIRYCDGASFAGHPENELKNGSKLFFRGQLIWEALMDELLSIGLSKSKQALLSGCSAGGLATLIHCDDFRGLLPKDATVKCLADAGFFLDEKDVLQNWTMRSFYREVVILQALAKTLHKDCVTRMEPAKCLFPEEMIKNINTPVFLVNPAYDFWQIQHILIPEASDPHGNWRKCKLNIYNCNPNQVEILQGFRGSMLKALSEFQKIRRGECS</sequence>
<dbReference type="EMBL" id="JBEDUW010000006">
    <property type="protein sequence ID" value="KAK9920671.1"/>
    <property type="molecule type" value="Genomic_DNA"/>
</dbReference>
<evidence type="ECO:0000256" key="4">
    <source>
        <dbReference type="ARBA" id="ARBA00022512"/>
    </source>
</evidence>
<dbReference type="GO" id="GO:0071555">
    <property type="term" value="P:cell wall organization"/>
    <property type="evidence" value="ECO:0007669"/>
    <property type="project" value="UniProtKB-KW"/>
</dbReference>
<accession>A0AAW1W734</accession>
<keyword evidence="4 6" id="KW-0134">Cell wall</keyword>
<dbReference type="EC" id="3.1.1.-" evidence="6"/>
<dbReference type="AlphaFoldDB" id="A0AAW1W734"/>
<comment type="subcellular location">
    <subcellularLocation>
        <location evidence="2 6">Secreted</location>
        <location evidence="2 6">Cell wall</location>
    </subcellularLocation>
</comment>
<evidence type="ECO:0000256" key="1">
    <source>
        <dbReference type="ARBA" id="ARBA00003534"/>
    </source>
</evidence>
<organism evidence="7 8">
    <name type="scientific">Rubus argutus</name>
    <name type="common">Southern blackberry</name>
    <dbReference type="NCBI Taxonomy" id="59490"/>
    <lineage>
        <taxon>Eukaryota</taxon>
        <taxon>Viridiplantae</taxon>
        <taxon>Streptophyta</taxon>
        <taxon>Embryophyta</taxon>
        <taxon>Tracheophyta</taxon>
        <taxon>Spermatophyta</taxon>
        <taxon>Magnoliopsida</taxon>
        <taxon>eudicotyledons</taxon>
        <taxon>Gunneridae</taxon>
        <taxon>Pentapetalae</taxon>
        <taxon>rosids</taxon>
        <taxon>fabids</taxon>
        <taxon>Rosales</taxon>
        <taxon>Rosaceae</taxon>
        <taxon>Rosoideae</taxon>
        <taxon>Rosoideae incertae sedis</taxon>
        <taxon>Rubus</taxon>
    </lineage>
</organism>
<evidence type="ECO:0000256" key="2">
    <source>
        <dbReference type="ARBA" id="ARBA00004191"/>
    </source>
</evidence>
<evidence type="ECO:0000256" key="3">
    <source>
        <dbReference type="ARBA" id="ARBA00005784"/>
    </source>
</evidence>
<keyword evidence="6" id="KW-0964">Secreted</keyword>
<evidence type="ECO:0000313" key="7">
    <source>
        <dbReference type="EMBL" id="KAK9920671.1"/>
    </source>
</evidence>
<comment type="similarity">
    <text evidence="3 6">Belongs to the pectinacetylesterase family.</text>
</comment>
<evidence type="ECO:0000313" key="8">
    <source>
        <dbReference type="Proteomes" id="UP001457282"/>
    </source>
</evidence>
<comment type="function">
    <text evidence="1 6">Hydrolyzes acetyl esters in homogalacturonan regions of pectin. In type I primary cell wall, galacturonic acid residues of pectin can be acetylated at the O-2 and O-3 positions. Decreasing the degree of acetylation of pectin gels in vitro alters their physical properties.</text>
</comment>
<dbReference type="GO" id="GO:0016787">
    <property type="term" value="F:hydrolase activity"/>
    <property type="evidence" value="ECO:0007669"/>
    <property type="project" value="UniProtKB-KW"/>
</dbReference>
<gene>
    <name evidence="7" type="ORF">M0R45_029219</name>
</gene>
<dbReference type="PANTHER" id="PTHR21562:SF83">
    <property type="entry name" value="PECTIN ACETYLESTERASE 4"/>
    <property type="match status" value="1"/>
</dbReference>
<protein>
    <recommendedName>
        <fullName evidence="6">Pectin acetylesterase</fullName>
        <ecNumber evidence="6">3.1.1.-</ecNumber>
    </recommendedName>
</protein>
<comment type="caution">
    <text evidence="7">The sequence shown here is derived from an EMBL/GenBank/DDBJ whole genome shotgun (WGS) entry which is preliminary data.</text>
</comment>
<dbReference type="PANTHER" id="PTHR21562">
    <property type="entry name" value="NOTUM-RELATED"/>
    <property type="match status" value="1"/>
</dbReference>
<evidence type="ECO:0000256" key="5">
    <source>
        <dbReference type="ARBA" id="ARBA00023316"/>
    </source>
</evidence>
<dbReference type="Pfam" id="PF03283">
    <property type="entry name" value="PAE"/>
    <property type="match status" value="1"/>
</dbReference>
<keyword evidence="6" id="KW-0378">Hydrolase</keyword>
<keyword evidence="8" id="KW-1185">Reference proteome</keyword>